<dbReference type="RefSeq" id="WP_274374602.1">
    <property type="nucleotide sequence ID" value="NZ_CP072943.1"/>
</dbReference>
<sequence length="609" mass="66641">MRDDILLLFPPCDSPHRPGAALPQLAGHLRGRGLPLRALDVNAAFFKAFFTEEKVEEGWAKGADRLESLTGRPSLPFSAMMEYLGLVKAALVLERGGKDLLARALDGGADLPGPLRSVLFESLSKFIWADAYPESLWNVGEGLFFEGGSPYSTKAILDGARSPGLFGDFFASCVEAHMASDRPRLVALSVTYGGQVIPAFRLAREIKARFPDLFVVMGGAFVSLHLARTEKGDLFRWIDAMAVGDGEKTLESLYLRLGDGGDLSAVEGLVFFREGAVHRVPPASPTPLRTVRPDWSEFPERDYYRDSGGDFTGFRLSRGCSWAKCAFCRTEEAFISHRDRGGSALFARLRPLVASGRRSFAFGDDEADPDLLEAFARWLLDEGIEIGWSVNARIGPGLSMELCRLLRRAGCRRLILGVESLDDGLLGLMRKGTTEALVERTLSNAAWAGLPLGVYMIVGFPTEGEETAWKSFGRIAALRSEGLVDSVFYSAFQLAPGSDVALHPERYGVEAILYPRDADLNPPAVDFESPGMSRQRAFSLSQEFSARLREQALAEGGAPSSLLLAGRKISLPFPPRLVGERIRSYAPPHLDFFSFLERGDESAPPLDRP</sequence>
<keyword evidence="9" id="KW-1185">Reference proteome</keyword>
<dbReference type="Gene3D" id="3.80.30.20">
    <property type="entry name" value="tm_1862 like domain"/>
    <property type="match status" value="1"/>
</dbReference>
<keyword evidence="2" id="KW-0949">S-adenosyl-L-methionine</keyword>
<dbReference type="KEGG" id="aram:KAR29_05430"/>
<protein>
    <submittedName>
        <fullName evidence="8">B12-binding domain-containing radical SAM protein</fullName>
    </submittedName>
</protein>
<dbReference type="InterPro" id="IPR006158">
    <property type="entry name" value="Cobalamin-bd"/>
</dbReference>
<keyword evidence="5" id="KW-0411">Iron-sulfur</keyword>
<proteinExistence type="predicted"/>
<dbReference type="InterPro" id="IPR006638">
    <property type="entry name" value="Elp3/MiaA/NifB-like_rSAM"/>
</dbReference>
<dbReference type="SUPFAM" id="SSF102114">
    <property type="entry name" value="Radical SAM enzymes"/>
    <property type="match status" value="1"/>
</dbReference>
<dbReference type="PROSITE" id="PS51918">
    <property type="entry name" value="RADICAL_SAM"/>
    <property type="match status" value="1"/>
</dbReference>
<evidence type="ECO:0000256" key="2">
    <source>
        <dbReference type="ARBA" id="ARBA00022691"/>
    </source>
</evidence>
<dbReference type="GO" id="GO:0046872">
    <property type="term" value="F:metal ion binding"/>
    <property type="evidence" value="ECO:0007669"/>
    <property type="project" value="UniProtKB-KW"/>
</dbReference>
<dbReference type="PANTHER" id="PTHR43409:SF7">
    <property type="entry name" value="BLL1977 PROTEIN"/>
    <property type="match status" value="1"/>
</dbReference>
<dbReference type="InterPro" id="IPR051198">
    <property type="entry name" value="BchE-like"/>
</dbReference>
<dbReference type="Gene3D" id="3.40.50.280">
    <property type="entry name" value="Cobalamin-binding domain"/>
    <property type="match status" value="1"/>
</dbReference>
<dbReference type="Proteomes" id="UP000671879">
    <property type="component" value="Chromosome"/>
</dbReference>
<dbReference type="GO" id="GO:0003824">
    <property type="term" value="F:catalytic activity"/>
    <property type="evidence" value="ECO:0007669"/>
    <property type="project" value="InterPro"/>
</dbReference>
<name>A0A9Q7ASV0_9BACT</name>
<feature type="domain" description="B12-binding" evidence="6">
    <location>
        <begin position="182"/>
        <end position="264"/>
    </location>
</feature>
<dbReference type="GO" id="GO:0031419">
    <property type="term" value="F:cobalamin binding"/>
    <property type="evidence" value="ECO:0007669"/>
    <property type="project" value="InterPro"/>
</dbReference>
<dbReference type="InterPro" id="IPR023404">
    <property type="entry name" value="rSAM_horseshoe"/>
</dbReference>
<dbReference type="SFLD" id="SFLDG01082">
    <property type="entry name" value="B12-binding_domain_containing"/>
    <property type="match status" value="1"/>
</dbReference>
<keyword evidence="3" id="KW-0479">Metal-binding</keyword>
<comment type="cofactor">
    <cofactor evidence="1">
        <name>[4Fe-4S] cluster</name>
        <dbReference type="ChEBI" id="CHEBI:49883"/>
    </cofactor>
</comment>
<evidence type="ECO:0000313" key="8">
    <source>
        <dbReference type="EMBL" id="QTX33321.1"/>
    </source>
</evidence>
<feature type="domain" description="Radical SAM core" evidence="7">
    <location>
        <begin position="306"/>
        <end position="524"/>
    </location>
</feature>
<dbReference type="InterPro" id="IPR007197">
    <property type="entry name" value="rSAM"/>
</dbReference>
<dbReference type="PROSITE" id="PS51332">
    <property type="entry name" value="B12_BINDING"/>
    <property type="match status" value="1"/>
</dbReference>
<evidence type="ECO:0000313" key="9">
    <source>
        <dbReference type="Proteomes" id="UP000671879"/>
    </source>
</evidence>
<accession>A0A9Q7ASV0</accession>
<dbReference type="GO" id="GO:0005829">
    <property type="term" value="C:cytosol"/>
    <property type="evidence" value="ECO:0007669"/>
    <property type="project" value="TreeGrafter"/>
</dbReference>
<dbReference type="InterPro" id="IPR058240">
    <property type="entry name" value="rSAM_sf"/>
</dbReference>
<dbReference type="SMART" id="SM00729">
    <property type="entry name" value="Elp3"/>
    <property type="match status" value="1"/>
</dbReference>
<dbReference type="AlphaFoldDB" id="A0A9Q7ASV0"/>
<dbReference type="Pfam" id="PF04055">
    <property type="entry name" value="Radical_SAM"/>
    <property type="match status" value="1"/>
</dbReference>
<dbReference type="PANTHER" id="PTHR43409">
    <property type="entry name" value="ANAEROBIC MAGNESIUM-PROTOPORPHYRIN IX MONOMETHYL ESTER CYCLASE-RELATED"/>
    <property type="match status" value="1"/>
</dbReference>
<evidence type="ECO:0000259" key="6">
    <source>
        <dbReference type="PROSITE" id="PS51332"/>
    </source>
</evidence>
<evidence type="ECO:0000256" key="1">
    <source>
        <dbReference type="ARBA" id="ARBA00001966"/>
    </source>
</evidence>
<evidence type="ECO:0000259" key="7">
    <source>
        <dbReference type="PROSITE" id="PS51918"/>
    </source>
</evidence>
<dbReference type="GO" id="GO:0051536">
    <property type="term" value="F:iron-sulfur cluster binding"/>
    <property type="evidence" value="ECO:0007669"/>
    <property type="project" value="UniProtKB-KW"/>
</dbReference>
<organism evidence="8 9">
    <name type="scientific">Aminithiophilus ramosus</name>
    <dbReference type="NCBI Taxonomy" id="3029084"/>
    <lineage>
        <taxon>Bacteria</taxon>
        <taxon>Thermotogati</taxon>
        <taxon>Synergistota</taxon>
        <taxon>Synergistia</taxon>
        <taxon>Synergistales</taxon>
        <taxon>Aminithiophilaceae</taxon>
        <taxon>Aminithiophilus</taxon>
    </lineage>
</organism>
<evidence type="ECO:0000256" key="4">
    <source>
        <dbReference type="ARBA" id="ARBA00023004"/>
    </source>
</evidence>
<gene>
    <name evidence="8" type="ORF">KAR29_05430</name>
</gene>
<reference evidence="9" key="1">
    <citation type="submission" date="2021-04" db="EMBL/GenBank/DDBJ databases">
        <title>A novel Synergistetes isolate from a pyrite-forming mixed culture.</title>
        <authorList>
            <person name="Bunk B."/>
            <person name="Sproer C."/>
            <person name="Spring S."/>
            <person name="Pester M."/>
        </authorList>
    </citation>
    <scope>NUCLEOTIDE SEQUENCE [LARGE SCALE GENOMIC DNA]</scope>
    <source>
        <strain evidence="9">J.5.4.2-T.3.5.2</strain>
    </source>
</reference>
<dbReference type="EMBL" id="CP072943">
    <property type="protein sequence ID" value="QTX33321.1"/>
    <property type="molecule type" value="Genomic_DNA"/>
</dbReference>
<keyword evidence="4" id="KW-0408">Iron</keyword>
<evidence type="ECO:0000256" key="3">
    <source>
        <dbReference type="ARBA" id="ARBA00022723"/>
    </source>
</evidence>
<dbReference type="SFLD" id="SFLDS00029">
    <property type="entry name" value="Radical_SAM"/>
    <property type="match status" value="1"/>
</dbReference>
<evidence type="ECO:0000256" key="5">
    <source>
        <dbReference type="ARBA" id="ARBA00023014"/>
    </source>
</evidence>